<evidence type="ECO:0000313" key="3">
    <source>
        <dbReference type="EMBL" id="KXS99460.1"/>
    </source>
</evidence>
<keyword evidence="1" id="KW-1133">Transmembrane helix</keyword>
<dbReference type="STRING" id="321146.A0A139HAI3"/>
<dbReference type="EMBL" id="LFZN01000091">
    <property type="protein sequence ID" value="KXS99460.1"/>
    <property type="molecule type" value="Genomic_DNA"/>
</dbReference>
<dbReference type="PANTHER" id="PTHR23028">
    <property type="entry name" value="ACETYLTRANSFERASE"/>
    <property type="match status" value="1"/>
</dbReference>
<dbReference type="OrthoDB" id="5819582at2759"/>
<comment type="caution">
    <text evidence="3">The sequence shown here is derived from an EMBL/GenBank/DDBJ whole genome shotgun (WGS) entry which is preliminary data.</text>
</comment>
<evidence type="ECO:0000256" key="1">
    <source>
        <dbReference type="SAM" id="Phobius"/>
    </source>
</evidence>
<gene>
    <name evidence="3" type="ORF">AC578_3784</name>
</gene>
<evidence type="ECO:0000259" key="2">
    <source>
        <dbReference type="Pfam" id="PF01757"/>
    </source>
</evidence>
<feature type="transmembrane region" description="Helical" evidence="1">
    <location>
        <begin position="264"/>
        <end position="284"/>
    </location>
</feature>
<dbReference type="Proteomes" id="UP000070133">
    <property type="component" value="Unassembled WGS sequence"/>
</dbReference>
<dbReference type="GO" id="GO:0016747">
    <property type="term" value="F:acyltransferase activity, transferring groups other than amino-acyl groups"/>
    <property type="evidence" value="ECO:0007669"/>
    <property type="project" value="InterPro"/>
</dbReference>
<dbReference type="Pfam" id="PF01757">
    <property type="entry name" value="Acyl_transf_3"/>
    <property type="match status" value="1"/>
</dbReference>
<name>A0A139HAI3_9PEZI</name>
<proteinExistence type="predicted"/>
<sequence>MNLVQVVHQKLRTANSGHQYIPLPTTSTDVLEQNNASGDSRDPWYVVLRRNAASGWSGFFKHQNAPDSGPRSSQHDTAWLDGLRGLAAFVVYIEHFSLPYQSGMLVAYGSPGAQSTWQLPMIRLLYSGTPMVSIFFVVSGSALSLKALRFANSGQPEAAYASLSSSIFRRGIRLFAPTTIATFLILLLTQMGLYEHPYPILEIHGRRHMVLDRPPHLSSFWAQLVDWGRYLFAKLYYPELWMGPLTGSTSSIYASQLWTIPIEFYASMALYVCLAGLVGTCRLVRRLTLGGMAAFSLVILRWDLMLFFTGALIADRITEQRRTELNDEIADEKWSDEEDDTDHGFRKVLQMATSTTLTAMALLLLSYPDHEAWTNPLYHILAAIDDDCRVWQSCGAVLLALTCSHSSLLQRLLSSSVIRWLGHISYGLYIVHIPILVSYGWALVPFAVNRGGRRIWDSL</sequence>
<keyword evidence="1" id="KW-0812">Transmembrane</keyword>
<dbReference type="InterPro" id="IPR050879">
    <property type="entry name" value="Acyltransferase_3"/>
</dbReference>
<feature type="transmembrane region" description="Helical" evidence="1">
    <location>
        <begin position="174"/>
        <end position="194"/>
    </location>
</feature>
<feature type="transmembrane region" description="Helical" evidence="1">
    <location>
        <begin position="291"/>
        <end position="314"/>
    </location>
</feature>
<accession>A0A139HAI3</accession>
<dbReference type="InterPro" id="IPR002656">
    <property type="entry name" value="Acyl_transf_3_dom"/>
</dbReference>
<reference evidence="3 4" key="1">
    <citation type="submission" date="2015-07" db="EMBL/GenBank/DDBJ databases">
        <title>Comparative genomics of the Sigatoka disease complex on banana suggests a link between parallel evolutionary changes in Pseudocercospora fijiensis and Pseudocercospora eumusae and increased virulence on the banana host.</title>
        <authorList>
            <person name="Chang T.-C."/>
            <person name="Salvucci A."/>
            <person name="Crous P.W."/>
            <person name="Stergiopoulos I."/>
        </authorList>
    </citation>
    <scope>NUCLEOTIDE SEQUENCE [LARGE SCALE GENOMIC DNA]</scope>
    <source>
        <strain evidence="3 4">CBS 114824</strain>
    </source>
</reference>
<keyword evidence="4" id="KW-1185">Reference proteome</keyword>
<feature type="transmembrane region" description="Helical" evidence="1">
    <location>
        <begin position="428"/>
        <end position="448"/>
    </location>
</feature>
<feature type="transmembrane region" description="Helical" evidence="1">
    <location>
        <begin position="124"/>
        <end position="145"/>
    </location>
</feature>
<feature type="domain" description="Acyltransferase 3" evidence="2">
    <location>
        <begin position="78"/>
        <end position="440"/>
    </location>
</feature>
<organism evidence="3 4">
    <name type="scientific">Pseudocercospora eumusae</name>
    <dbReference type="NCBI Taxonomy" id="321146"/>
    <lineage>
        <taxon>Eukaryota</taxon>
        <taxon>Fungi</taxon>
        <taxon>Dikarya</taxon>
        <taxon>Ascomycota</taxon>
        <taxon>Pezizomycotina</taxon>
        <taxon>Dothideomycetes</taxon>
        <taxon>Dothideomycetidae</taxon>
        <taxon>Mycosphaerellales</taxon>
        <taxon>Mycosphaerellaceae</taxon>
        <taxon>Pseudocercospora</taxon>
    </lineage>
</organism>
<evidence type="ECO:0000313" key="4">
    <source>
        <dbReference type="Proteomes" id="UP000070133"/>
    </source>
</evidence>
<keyword evidence="1" id="KW-0472">Membrane</keyword>
<dbReference type="AlphaFoldDB" id="A0A139HAI3"/>
<protein>
    <recommendedName>
        <fullName evidence="2">Acyltransferase 3 domain-containing protein</fullName>
    </recommendedName>
</protein>
<dbReference type="PANTHER" id="PTHR23028:SF134">
    <property type="entry name" value="PUTATIVE (AFU_ORTHOLOGUE AFUA_4G08520)-RELATED"/>
    <property type="match status" value="1"/>
</dbReference>